<protein>
    <submittedName>
        <fullName evidence="1">Uncharacterized protein</fullName>
    </submittedName>
</protein>
<dbReference type="RefSeq" id="WP_115834048.1">
    <property type="nucleotide sequence ID" value="NZ_QNUL01000039.1"/>
</dbReference>
<dbReference type="AlphaFoldDB" id="A0A3D8Y372"/>
<proteinExistence type="predicted"/>
<evidence type="ECO:0000313" key="1">
    <source>
        <dbReference type="EMBL" id="REA56413.1"/>
    </source>
</evidence>
<organism evidence="1 2">
    <name type="scientific">Dyadobacter luteus</name>
    <dbReference type="NCBI Taxonomy" id="2259619"/>
    <lineage>
        <taxon>Bacteria</taxon>
        <taxon>Pseudomonadati</taxon>
        <taxon>Bacteroidota</taxon>
        <taxon>Cytophagia</taxon>
        <taxon>Cytophagales</taxon>
        <taxon>Spirosomataceae</taxon>
        <taxon>Dyadobacter</taxon>
    </lineage>
</organism>
<accession>A0A3D8Y372</accession>
<reference evidence="1 2" key="1">
    <citation type="submission" date="2018-07" db="EMBL/GenBank/DDBJ databases">
        <title>Dyadobacter roseus sp. nov., isolated from rose rhizosphere soil.</title>
        <authorList>
            <person name="Chen L."/>
        </authorList>
    </citation>
    <scope>NUCLEOTIDE SEQUENCE [LARGE SCALE GENOMIC DNA]</scope>
    <source>
        <strain evidence="1 2">RS19</strain>
    </source>
</reference>
<evidence type="ECO:0000313" key="2">
    <source>
        <dbReference type="Proteomes" id="UP000256373"/>
    </source>
</evidence>
<name>A0A3D8Y372_9BACT</name>
<gene>
    <name evidence="1" type="ORF">DSL64_26830</name>
</gene>
<comment type="caution">
    <text evidence="1">The sequence shown here is derived from an EMBL/GenBank/DDBJ whole genome shotgun (WGS) entry which is preliminary data.</text>
</comment>
<keyword evidence="2" id="KW-1185">Reference proteome</keyword>
<dbReference type="Proteomes" id="UP000256373">
    <property type="component" value="Unassembled WGS sequence"/>
</dbReference>
<dbReference type="EMBL" id="QNUL01000039">
    <property type="protein sequence ID" value="REA56413.1"/>
    <property type="molecule type" value="Genomic_DNA"/>
</dbReference>
<dbReference type="OrthoDB" id="9952634at2"/>
<sequence>MSTSEVLVEIACKEGSRDAFSEAYRRGFREGFKAGLIRATEKIVRNLIKQTILTDEQIALAFEVTTDYVAEIRRQLSQAH</sequence>